<sequence length="50" mass="5249">MHVMLNLILGAGDPLGAVDNKLEHQPPGLVQVQGASEVASVVFFLKHSPS</sequence>
<dbReference type="VEuPathDB" id="FungiDB:QG37_05175"/>
<gene>
    <name evidence="1" type="ORF">QG37_05175</name>
</gene>
<dbReference type="EMBL" id="LGST01000037">
    <property type="protein sequence ID" value="KND97948.1"/>
    <property type="molecule type" value="Genomic_DNA"/>
</dbReference>
<evidence type="ECO:0000313" key="2">
    <source>
        <dbReference type="Proteomes" id="UP000037122"/>
    </source>
</evidence>
<protein>
    <submittedName>
        <fullName evidence="1">Uncharacterized protein</fullName>
    </submittedName>
</protein>
<reference evidence="2" key="1">
    <citation type="journal article" date="2015" name="BMC Genomics">
        <title>Draft genome of a commonly misdiagnosed multidrug resistant pathogen Candida auris.</title>
        <authorList>
            <person name="Chatterjee S."/>
            <person name="Alampalli S.V."/>
            <person name="Nageshan R.K."/>
            <person name="Chettiar S.T."/>
            <person name="Joshi S."/>
            <person name="Tatu U.S."/>
        </authorList>
    </citation>
    <scope>NUCLEOTIDE SEQUENCE [LARGE SCALE GENOMIC DNA]</scope>
    <source>
        <strain evidence="2">6684</strain>
    </source>
</reference>
<proteinExistence type="predicted"/>
<dbReference type="Proteomes" id="UP000037122">
    <property type="component" value="Unassembled WGS sequence"/>
</dbReference>
<dbReference type="AlphaFoldDB" id="A0A0L0NV69"/>
<evidence type="ECO:0000313" key="1">
    <source>
        <dbReference type="EMBL" id="KND97948.1"/>
    </source>
</evidence>
<comment type="caution">
    <text evidence="1">The sequence shown here is derived from an EMBL/GenBank/DDBJ whole genome shotgun (WGS) entry which is preliminary data.</text>
</comment>
<organism evidence="1 2">
    <name type="scientific">Candidozyma auris</name>
    <name type="common">Yeast</name>
    <name type="synonym">Candida auris</name>
    <dbReference type="NCBI Taxonomy" id="498019"/>
    <lineage>
        <taxon>Eukaryota</taxon>
        <taxon>Fungi</taxon>
        <taxon>Dikarya</taxon>
        <taxon>Ascomycota</taxon>
        <taxon>Saccharomycotina</taxon>
        <taxon>Pichiomycetes</taxon>
        <taxon>Metschnikowiaceae</taxon>
        <taxon>Candidozyma</taxon>
    </lineage>
</organism>
<accession>A0A0L0NV69</accession>
<name>A0A0L0NV69_CANAR</name>